<evidence type="ECO:0000256" key="3">
    <source>
        <dbReference type="ARBA" id="ARBA00022755"/>
    </source>
</evidence>
<name>A0A4R0P4C8_9HYPH</name>
<keyword evidence="2 5" id="KW-0547">Nucleotide-binding</keyword>
<dbReference type="GO" id="GO:0046872">
    <property type="term" value="F:metal ion binding"/>
    <property type="evidence" value="ECO:0007669"/>
    <property type="project" value="InterPro"/>
</dbReference>
<dbReference type="NCBIfam" id="NF004676">
    <property type="entry name" value="PRK06019.1-2"/>
    <property type="match status" value="1"/>
</dbReference>
<evidence type="ECO:0000313" key="8">
    <source>
        <dbReference type="EMBL" id="TCD11436.1"/>
    </source>
</evidence>
<dbReference type="SUPFAM" id="SSF52440">
    <property type="entry name" value="PreATP-grasp domain"/>
    <property type="match status" value="1"/>
</dbReference>
<comment type="function">
    <text evidence="6">Catalyzes the ATP-dependent conversion of 5-aminoimidazole ribonucleotide (AIR) and HCO(3)- to N5-carboxyaminoimidazole ribonucleotide (N5-CAIR).</text>
</comment>
<dbReference type="NCBIfam" id="NF004679">
    <property type="entry name" value="PRK06019.1-5"/>
    <property type="match status" value="1"/>
</dbReference>
<accession>A0A4R0P4C8</accession>
<comment type="caution">
    <text evidence="5">Lacks conserved residue(s) required for the propagation of feature annotation.</text>
</comment>
<feature type="binding site" evidence="5">
    <location>
        <position position="191"/>
    </location>
    <ligand>
        <name>ATP</name>
        <dbReference type="ChEBI" id="CHEBI:30616"/>
    </ligand>
</feature>
<comment type="catalytic activity">
    <reaction evidence="5 6">
        <text>5-amino-1-(5-phospho-beta-D-ribosyl)imidazole + hydrogencarbonate + ATP = 5-carboxyamino-1-(5-phospho-D-ribosyl)imidazole + ADP + phosphate + 2 H(+)</text>
        <dbReference type="Rhea" id="RHEA:19317"/>
        <dbReference type="ChEBI" id="CHEBI:15378"/>
        <dbReference type="ChEBI" id="CHEBI:17544"/>
        <dbReference type="ChEBI" id="CHEBI:30616"/>
        <dbReference type="ChEBI" id="CHEBI:43474"/>
        <dbReference type="ChEBI" id="CHEBI:58730"/>
        <dbReference type="ChEBI" id="CHEBI:137981"/>
        <dbReference type="ChEBI" id="CHEBI:456216"/>
        <dbReference type="EC" id="6.3.4.18"/>
    </reaction>
</comment>
<dbReference type="EMBL" id="SJST01000009">
    <property type="protein sequence ID" value="TCD11436.1"/>
    <property type="molecule type" value="Genomic_DNA"/>
</dbReference>
<dbReference type="GO" id="GO:0005829">
    <property type="term" value="C:cytosol"/>
    <property type="evidence" value="ECO:0007669"/>
    <property type="project" value="TreeGrafter"/>
</dbReference>
<evidence type="ECO:0000313" key="9">
    <source>
        <dbReference type="Proteomes" id="UP000291301"/>
    </source>
</evidence>
<dbReference type="InterPro" id="IPR005875">
    <property type="entry name" value="PurK"/>
</dbReference>
<feature type="binding site" evidence="5">
    <location>
        <begin position="268"/>
        <end position="269"/>
    </location>
    <ligand>
        <name>ATP</name>
        <dbReference type="ChEBI" id="CHEBI:30616"/>
    </ligand>
</feature>
<dbReference type="InterPro" id="IPR011761">
    <property type="entry name" value="ATP-grasp"/>
</dbReference>
<evidence type="ECO:0000256" key="6">
    <source>
        <dbReference type="RuleBase" id="RU361200"/>
    </source>
</evidence>
<dbReference type="Gene3D" id="3.40.50.20">
    <property type="match status" value="1"/>
</dbReference>
<dbReference type="Pfam" id="PF02222">
    <property type="entry name" value="ATP-grasp"/>
    <property type="match status" value="1"/>
</dbReference>
<dbReference type="UniPathway" id="UPA00074">
    <property type="reaction ID" value="UER00942"/>
</dbReference>
<dbReference type="PROSITE" id="PS50975">
    <property type="entry name" value="ATP_GRASP"/>
    <property type="match status" value="1"/>
</dbReference>
<evidence type="ECO:0000259" key="7">
    <source>
        <dbReference type="PROSITE" id="PS50975"/>
    </source>
</evidence>
<dbReference type="PANTHER" id="PTHR11609">
    <property type="entry name" value="PURINE BIOSYNTHESIS PROTEIN 6/7, PUR6/7"/>
    <property type="match status" value="1"/>
</dbReference>
<keyword evidence="1 5" id="KW-0436">Ligase</keyword>
<dbReference type="GO" id="GO:0005524">
    <property type="term" value="F:ATP binding"/>
    <property type="evidence" value="ECO:0007669"/>
    <property type="project" value="UniProtKB-UniRule"/>
</dbReference>
<dbReference type="SUPFAM" id="SSF56059">
    <property type="entry name" value="Glutathione synthetase ATP-binding domain-like"/>
    <property type="match status" value="1"/>
</dbReference>
<dbReference type="GO" id="GO:0034028">
    <property type="term" value="F:5-(carboxyamino)imidazole ribonucleotide synthase activity"/>
    <property type="evidence" value="ECO:0007669"/>
    <property type="project" value="UniProtKB-UniRule"/>
</dbReference>
<keyword evidence="3 5" id="KW-0658">Purine biosynthesis</keyword>
<dbReference type="InterPro" id="IPR054350">
    <property type="entry name" value="PurT/PurK_preATP-grasp"/>
</dbReference>
<reference evidence="8 9" key="1">
    <citation type="journal article" date="2015" name="Antonie Van Leeuwenhoek">
        <title>Oricola cellulosilytica gen. nov., sp. nov., a cellulose-degrading bacterium of the family Phyllobacteriaceae isolated from surface seashore water, and emended descriptions of Mesorhizobium loti and Phyllobacterium myrsinacearum.</title>
        <authorList>
            <person name="Hameed A."/>
            <person name="Shahina M."/>
            <person name="Lai W.A."/>
            <person name="Lin S.Y."/>
            <person name="Young L.S."/>
            <person name="Liu Y.C."/>
            <person name="Hsu Y.H."/>
            <person name="Young C.C."/>
        </authorList>
    </citation>
    <scope>NUCLEOTIDE SEQUENCE [LARGE SCALE GENOMIC DNA]</scope>
    <source>
        <strain evidence="8 9">KCTC 52183</strain>
    </source>
</reference>
<comment type="subunit">
    <text evidence="5 6">Homodimer.</text>
</comment>
<feature type="binding site" evidence="5">
    <location>
        <begin position="150"/>
        <end position="156"/>
    </location>
    <ligand>
        <name>ATP</name>
        <dbReference type="ChEBI" id="CHEBI:30616"/>
    </ligand>
</feature>
<dbReference type="InterPro" id="IPR003135">
    <property type="entry name" value="ATP-grasp_carboxylate-amine"/>
</dbReference>
<keyword evidence="4 5" id="KW-0067">ATP-binding</keyword>
<evidence type="ECO:0000256" key="4">
    <source>
        <dbReference type="ARBA" id="ARBA00022840"/>
    </source>
</evidence>
<dbReference type="EC" id="6.3.4.18" evidence="5 6"/>
<dbReference type="InterPro" id="IPR011054">
    <property type="entry name" value="Rudment_hybrid_motif"/>
</dbReference>
<comment type="pathway">
    <text evidence="5 6">Purine metabolism; IMP biosynthesis via de novo pathway; 5-amino-1-(5-phospho-D-ribosyl)imidazole-4-carboxylate from 5-amino-1-(5-phospho-D-ribosyl)imidazole (N5-CAIR route): step 1/2.</text>
</comment>
<dbReference type="FunFam" id="3.40.50.20:FF:000016">
    <property type="entry name" value="N5-carboxyaminoimidazole ribonucleotide synthase"/>
    <property type="match status" value="1"/>
</dbReference>
<dbReference type="NCBIfam" id="TIGR01161">
    <property type="entry name" value="purK"/>
    <property type="match status" value="1"/>
</dbReference>
<keyword evidence="9" id="KW-1185">Reference proteome</keyword>
<dbReference type="Pfam" id="PF22660">
    <property type="entry name" value="RS_preATP-grasp-like"/>
    <property type="match status" value="1"/>
</dbReference>
<dbReference type="Proteomes" id="UP000291301">
    <property type="component" value="Unassembled WGS sequence"/>
</dbReference>
<evidence type="ECO:0000256" key="1">
    <source>
        <dbReference type="ARBA" id="ARBA00022598"/>
    </source>
</evidence>
<protein>
    <recommendedName>
        <fullName evidence="5 6">N5-carboxyaminoimidazole ribonucleotide synthase</fullName>
        <shortName evidence="5 6">N5-CAIR synthase</shortName>
        <ecNumber evidence="5 6">6.3.4.18</ecNumber>
    </recommendedName>
    <alternativeName>
        <fullName evidence="5 6">5-(carboxyamino)imidazole ribonucleotide synthetase</fullName>
    </alternativeName>
</protein>
<feature type="binding site" evidence="5">
    <location>
        <position position="145"/>
    </location>
    <ligand>
        <name>ATP</name>
        <dbReference type="ChEBI" id="CHEBI:30616"/>
    </ligand>
</feature>
<comment type="similarity">
    <text evidence="5 6">Belongs to the PurK/PurT family.</text>
</comment>
<dbReference type="HAMAP" id="MF_01928">
    <property type="entry name" value="PurK"/>
    <property type="match status" value="1"/>
</dbReference>
<evidence type="ECO:0000256" key="5">
    <source>
        <dbReference type="HAMAP-Rule" id="MF_01928"/>
    </source>
</evidence>
<dbReference type="GO" id="GO:0006189">
    <property type="term" value="P:'de novo' IMP biosynthetic process"/>
    <property type="evidence" value="ECO:0007669"/>
    <property type="project" value="UniProtKB-UniRule"/>
</dbReference>
<dbReference type="Pfam" id="PF17769">
    <property type="entry name" value="PurK_C"/>
    <property type="match status" value="1"/>
</dbReference>
<dbReference type="PANTHER" id="PTHR11609:SF5">
    <property type="entry name" value="PHOSPHORIBOSYLAMINOIMIDAZOLE CARBOXYLASE"/>
    <property type="match status" value="1"/>
</dbReference>
<dbReference type="NCBIfam" id="NF004675">
    <property type="entry name" value="PRK06019.1-1"/>
    <property type="match status" value="1"/>
</dbReference>
<dbReference type="OrthoDB" id="9804625at2"/>
<comment type="function">
    <text evidence="5">Catalyzes the ATP-dependent conversion of 5-aminoimidazole ribonucleotide (AIR) and HCO(3)(-) to N5-carboxyaminoimidazole ribonucleotide (N5-CAIR).</text>
</comment>
<dbReference type="InterPro" id="IPR040686">
    <property type="entry name" value="PurK_C"/>
</dbReference>
<feature type="domain" description="ATP-grasp" evidence="7">
    <location>
        <begin position="109"/>
        <end position="298"/>
    </location>
</feature>
<dbReference type="Gene3D" id="3.30.470.20">
    <property type="entry name" value="ATP-grasp fold, B domain"/>
    <property type="match status" value="1"/>
</dbReference>
<dbReference type="SUPFAM" id="SSF51246">
    <property type="entry name" value="Rudiment single hybrid motif"/>
    <property type="match status" value="1"/>
</dbReference>
<dbReference type="AlphaFoldDB" id="A0A4R0P4C8"/>
<organism evidence="8 9">
    <name type="scientific">Oricola cellulosilytica</name>
    <dbReference type="NCBI Taxonomy" id="1429082"/>
    <lineage>
        <taxon>Bacteria</taxon>
        <taxon>Pseudomonadati</taxon>
        <taxon>Pseudomonadota</taxon>
        <taxon>Alphaproteobacteria</taxon>
        <taxon>Hyphomicrobiales</taxon>
        <taxon>Ahrensiaceae</taxon>
        <taxon>Oricola</taxon>
    </lineage>
</organism>
<sequence length="360" mass="38045">MTLARGATIGIVGGGQLGRMLAIAAARLGFRTCVLDPAENCPAAQTCNEHIAAAYDDMTALAQLARRCDAITYEFENIALGAARWLEKNAVLRPGATALETAQDRLIEKTFLNANGIPTVGFRDVADAASLADALAAFGGRGILKTRRLGYDGKGQIRFRGAAGDPSPEEALGEIGHAPAILEAFAPFEGEISVIVTRGGDGTTVCYEPARNVHAEGILSTSTVPAGIAEPVGEQAVRTAAKLADALSYVGTLGLELFVMADGTLRANEFAPRVHNSGHWTEAACAVSQFEQHIRAVAGWPLGAPDRHSDCVMENLIGDDIGRMPELARAPNVVLHDYGKAESRPGRKMGHFTRLRPRLG</sequence>
<dbReference type="GO" id="GO:0004638">
    <property type="term" value="F:phosphoribosylaminoimidazole carboxylase activity"/>
    <property type="evidence" value="ECO:0007669"/>
    <property type="project" value="InterPro"/>
</dbReference>
<gene>
    <name evidence="5 6" type="primary">purK</name>
    <name evidence="8" type="ORF">E0D97_17200</name>
</gene>
<dbReference type="InterPro" id="IPR016185">
    <property type="entry name" value="PreATP-grasp_dom_sf"/>
</dbReference>
<dbReference type="InterPro" id="IPR013815">
    <property type="entry name" value="ATP_grasp_subdomain_1"/>
</dbReference>
<comment type="caution">
    <text evidence="8">The sequence shown here is derived from an EMBL/GenBank/DDBJ whole genome shotgun (WGS) entry which is preliminary data.</text>
</comment>
<feature type="binding site" evidence="5">
    <location>
        <position position="214"/>
    </location>
    <ligand>
        <name>ATP</name>
        <dbReference type="ChEBI" id="CHEBI:30616"/>
    </ligand>
</feature>
<dbReference type="Gene3D" id="3.30.1490.20">
    <property type="entry name" value="ATP-grasp fold, A domain"/>
    <property type="match status" value="1"/>
</dbReference>
<proteinExistence type="inferred from homology"/>
<evidence type="ECO:0000256" key="2">
    <source>
        <dbReference type="ARBA" id="ARBA00022741"/>
    </source>
</evidence>
<feature type="binding site" evidence="5">
    <location>
        <position position="105"/>
    </location>
    <ligand>
        <name>ATP</name>
        <dbReference type="ChEBI" id="CHEBI:30616"/>
    </ligand>
</feature>
<dbReference type="RefSeq" id="WP_131571477.1">
    <property type="nucleotide sequence ID" value="NZ_JAINFK010000008.1"/>
</dbReference>